<evidence type="ECO:0000256" key="3">
    <source>
        <dbReference type="ARBA" id="ARBA00022448"/>
    </source>
</evidence>
<feature type="transmembrane region" description="Helical" evidence="9">
    <location>
        <begin position="109"/>
        <end position="131"/>
    </location>
</feature>
<dbReference type="InterPro" id="IPR035906">
    <property type="entry name" value="MetI-like_sf"/>
</dbReference>
<keyword evidence="7 9" id="KW-1133">Transmembrane helix</keyword>
<name>A0A537LVX7_9BACT</name>
<evidence type="ECO:0000256" key="7">
    <source>
        <dbReference type="ARBA" id="ARBA00022989"/>
    </source>
</evidence>
<organism evidence="11 12">
    <name type="scientific">Candidatus Segetimicrobium genomatis</name>
    <dbReference type="NCBI Taxonomy" id="2569760"/>
    <lineage>
        <taxon>Bacteria</taxon>
        <taxon>Bacillati</taxon>
        <taxon>Candidatus Sysuimicrobiota</taxon>
        <taxon>Candidatus Sysuimicrobiia</taxon>
        <taxon>Candidatus Sysuimicrobiales</taxon>
        <taxon>Candidatus Segetimicrobiaceae</taxon>
        <taxon>Candidatus Segetimicrobium</taxon>
    </lineage>
</organism>
<evidence type="ECO:0000256" key="9">
    <source>
        <dbReference type="RuleBase" id="RU363032"/>
    </source>
</evidence>
<feature type="transmembrane region" description="Helical" evidence="9">
    <location>
        <begin position="12"/>
        <end position="33"/>
    </location>
</feature>
<reference evidence="11 12" key="1">
    <citation type="journal article" date="2019" name="Nat. Microbiol.">
        <title>Mediterranean grassland soil C-N compound turnover is dependent on rainfall and depth, and is mediated by genomically divergent microorganisms.</title>
        <authorList>
            <person name="Diamond S."/>
            <person name="Andeer P.F."/>
            <person name="Li Z."/>
            <person name="Crits-Christoph A."/>
            <person name="Burstein D."/>
            <person name="Anantharaman K."/>
            <person name="Lane K.R."/>
            <person name="Thomas B.C."/>
            <person name="Pan C."/>
            <person name="Northen T.R."/>
            <person name="Banfield J.F."/>
        </authorList>
    </citation>
    <scope>NUCLEOTIDE SEQUENCE [LARGE SCALE GENOMIC DNA]</scope>
    <source>
        <strain evidence="11">NP_5</strain>
    </source>
</reference>
<dbReference type="PROSITE" id="PS50928">
    <property type="entry name" value="ABC_TM1"/>
    <property type="match status" value="1"/>
</dbReference>
<evidence type="ECO:0000256" key="4">
    <source>
        <dbReference type="ARBA" id="ARBA00022475"/>
    </source>
</evidence>
<dbReference type="GO" id="GO:0005886">
    <property type="term" value="C:plasma membrane"/>
    <property type="evidence" value="ECO:0007669"/>
    <property type="project" value="UniProtKB-SubCell"/>
</dbReference>
<dbReference type="AlphaFoldDB" id="A0A537LVX7"/>
<dbReference type="Pfam" id="PF00528">
    <property type="entry name" value="BPD_transp_1"/>
    <property type="match status" value="1"/>
</dbReference>
<feature type="transmembrane region" description="Helical" evidence="9">
    <location>
        <begin position="143"/>
        <end position="162"/>
    </location>
</feature>
<evidence type="ECO:0000256" key="5">
    <source>
        <dbReference type="ARBA" id="ARBA00022597"/>
    </source>
</evidence>
<dbReference type="InterPro" id="IPR000515">
    <property type="entry name" value="MetI-like"/>
</dbReference>
<evidence type="ECO:0000256" key="1">
    <source>
        <dbReference type="ARBA" id="ARBA00004651"/>
    </source>
</evidence>
<dbReference type="SUPFAM" id="SSF161098">
    <property type="entry name" value="MetI-like"/>
    <property type="match status" value="1"/>
</dbReference>
<protein>
    <submittedName>
        <fullName evidence="11">Carbohydrate ABC transporter permease</fullName>
    </submittedName>
</protein>
<sequence>MTLWLDRLRRTPLLVFLALYTAITGGPFLWAAMMSLRTTPEIFDSPYALPVRLHWEKFADAWANSNYHTYFWNSAVVVVTAVALLTVIGSMAAHCLARYRFRADRLVRLAILSGMLLPPQLLILSLFQVLLDYRLYNTLTGLIIVYVASHLGMTVYILEGFFAQIPQDLFEAARVDGYSDFEIFWRIAAPIGLPAIFTTVTLNFIILWNEFLYAVVLLTDDAKRTLPLGIMHFMGSHQLDVGMVSTGLMIAITPIILLYAFFSEAMIKGMTAGAIR</sequence>
<dbReference type="CDD" id="cd06261">
    <property type="entry name" value="TM_PBP2"/>
    <property type="match status" value="1"/>
</dbReference>
<keyword evidence="5" id="KW-0762">Sugar transport</keyword>
<comment type="similarity">
    <text evidence="2">Belongs to the binding-protein-dependent transport system permease family. MalFG subfamily.</text>
</comment>
<evidence type="ECO:0000256" key="6">
    <source>
        <dbReference type="ARBA" id="ARBA00022692"/>
    </source>
</evidence>
<dbReference type="Proteomes" id="UP000320393">
    <property type="component" value="Unassembled WGS sequence"/>
</dbReference>
<gene>
    <name evidence="11" type="ORF">E6H02_06595</name>
</gene>
<keyword evidence="4" id="KW-1003">Cell membrane</keyword>
<evidence type="ECO:0000313" key="11">
    <source>
        <dbReference type="EMBL" id="TMJ11777.1"/>
    </source>
</evidence>
<keyword evidence="6 9" id="KW-0812">Transmembrane</keyword>
<feature type="transmembrane region" description="Helical" evidence="9">
    <location>
        <begin position="183"/>
        <end position="208"/>
    </location>
</feature>
<evidence type="ECO:0000313" key="12">
    <source>
        <dbReference type="Proteomes" id="UP000320393"/>
    </source>
</evidence>
<keyword evidence="8 9" id="KW-0472">Membrane</keyword>
<feature type="transmembrane region" description="Helical" evidence="9">
    <location>
        <begin position="241"/>
        <end position="262"/>
    </location>
</feature>
<dbReference type="InterPro" id="IPR050901">
    <property type="entry name" value="BP-dep_ABC_trans_perm"/>
</dbReference>
<comment type="subcellular location">
    <subcellularLocation>
        <location evidence="1 9">Cell membrane</location>
        <topology evidence="1 9">Multi-pass membrane protein</topology>
    </subcellularLocation>
</comment>
<evidence type="ECO:0000256" key="8">
    <source>
        <dbReference type="ARBA" id="ARBA00023136"/>
    </source>
</evidence>
<dbReference type="PANTHER" id="PTHR32243">
    <property type="entry name" value="MALTOSE TRANSPORT SYSTEM PERMEASE-RELATED"/>
    <property type="match status" value="1"/>
</dbReference>
<dbReference type="EMBL" id="VBAM01000210">
    <property type="protein sequence ID" value="TMJ11777.1"/>
    <property type="molecule type" value="Genomic_DNA"/>
</dbReference>
<feature type="transmembrane region" description="Helical" evidence="9">
    <location>
        <begin position="70"/>
        <end position="97"/>
    </location>
</feature>
<dbReference type="Gene3D" id="1.10.3720.10">
    <property type="entry name" value="MetI-like"/>
    <property type="match status" value="1"/>
</dbReference>
<proteinExistence type="inferred from homology"/>
<evidence type="ECO:0000256" key="2">
    <source>
        <dbReference type="ARBA" id="ARBA00009047"/>
    </source>
</evidence>
<dbReference type="PANTHER" id="PTHR32243:SF50">
    <property type="entry name" value="MALTOSE_MALTODEXTRIN TRANSPORT SYSTEM PERMEASE PROTEIN MALG"/>
    <property type="match status" value="1"/>
</dbReference>
<feature type="domain" description="ABC transmembrane type-1" evidence="10">
    <location>
        <begin position="71"/>
        <end position="262"/>
    </location>
</feature>
<dbReference type="GO" id="GO:0055085">
    <property type="term" value="P:transmembrane transport"/>
    <property type="evidence" value="ECO:0007669"/>
    <property type="project" value="InterPro"/>
</dbReference>
<evidence type="ECO:0000259" key="10">
    <source>
        <dbReference type="PROSITE" id="PS50928"/>
    </source>
</evidence>
<accession>A0A537LVX7</accession>
<keyword evidence="3 9" id="KW-0813">Transport</keyword>
<comment type="caution">
    <text evidence="11">The sequence shown here is derived from an EMBL/GenBank/DDBJ whole genome shotgun (WGS) entry which is preliminary data.</text>
</comment>